<reference evidence="2 3" key="1">
    <citation type="submission" date="2016-05" db="EMBL/GenBank/DDBJ databases">
        <title>Genome Sequence of Pseudomonas citronellolis Strain SJTE-3, an Estrogens and Persistent Organic Pollutants degradation strain.</title>
        <authorList>
            <person name="Liang R."/>
        </authorList>
    </citation>
    <scope>NUCLEOTIDE SEQUENCE [LARGE SCALE GENOMIC DNA]</scope>
    <source>
        <strain evidence="2 3">SJTE-3</strain>
    </source>
</reference>
<dbReference type="EMBL" id="CP015878">
    <property type="protein sequence ID" value="ANI13627.1"/>
    <property type="molecule type" value="Genomic_DNA"/>
</dbReference>
<name>A0A1A9K7J8_9PSED</name>
<organism evidence="2 3">
    <name type="scientific">Pseudomonas citronellolis</name>
    <dbReference type="NCBI Taxonomy" id="53408"/>
    <lineage>
        <taxon>Bacteria</taxon>
        <taxon>Pseudomonadati</taxon>
        <taxon>Pseudomonadota</taxon>
        <taxon>Gammaproteobacteria</taxon>
        <taxon>Pseudomonadales</taxon>
        <taxon>Pseudomonadaceae</taxon>
        <taxon>Pseudomonas</taxon>
    </lineage>
</organism>
<gene>
    <name evidence="2" type="ORF">A9C11_06345</name>
</gene>
<feature type="signal peptide" evidence="1">
    <location>
        <begin position="1"/>
        <end position="23"/>
    </location>
</feature>
<dbReference type="SUPFAM" id="SSF52096">
    <property type="entry name" value="ClpP/crotonase"/>
    <property type="match status" value="1"/>
</dbReference>
<proteinExistence type="predicted"/>
<feature type="chain" id="PRO_5008391472" description="Periplasmic protein-like protein" evidence="1">
    <location>
        <begin position="24"/>
        <end position="187"/>
    </location>
</feature>
<dbReference type="InterPro" id="IPR029045">
    <property type="entry name" value="ClpP/crotonase-like_dom_sf"/>
</dbReference>
<evidence type="ECO:0000313" key="3">
    <source>
        <dbReference type="Proteomes" id="UP000077748"/>
    </source>
</evidence>
<accession>A0A1A9K7J8</accession>
<evidence type="ECO:0008006" key="4">
    <source>
        <dbReference type="Google" id="ProtNLM"/>
    </source>
</evidence>
<dbReference type="AlphaFoldDB" id="A0A1A9K7J8"/>
<protein>
    <recommendedName>
        <fullName evidence="4">Periplasmic protein-like protein</fullName>
    </recommendedName>
</protein>
<dbReference type="Proteomes" id="UP000077748">
    <property type="component" value="Chromosome"/>
</dbReference>
<keyword evidence="1" id="KW-0732">Signal</keyword>
<sequence>MGNTLVRAAVLGLSVLCSTAAFARVEVAPVQNKSLGLTLAVRVTEDIAPGDYERLLQGLKRNPGKFARRIALLDSIGGSLGEAIKMGRLLREAGFDTWVPRNSVCQGSCVYLLAAGHARRVRGYVGLHRPYFPGGDSWLADGASRYSPAAYLREMDVPVALLEDMAAIEPGRMRVLSAQDLARYRLD</sequence>
<evidence type="ECO:0000256" key="1">
    <source>
        <dbReference type="SAM" id="SignalP"/>
    </source>
</evidence>
<evidence type="ECO:0000313" key="2">
    <source>
        <dbReference type="EMBL" id="ANI13627.1"/>
    </source>
</evidence>
<dbReference type="RefSeq" id="WP_064582145.1">
    <property type="nucleotide sequence ID" value="NZ_CP015878.1"/>
</dbReference>